<evidence type="ECO:0000259" key="1">
    <source>
        <dbReference type="Pfam" id="PF09834"/>
    </source>
</evidence>
<gene>
    <name evidence="2" type="ORF">FR698_05180</name>
</gene>
<dbReference type="OrthoDB" id="9133582at2"/>
<evidence type="ECO:0000313" key="3">
    <source>
        <dbReference type="Proteomes" id="UP000321201"/>
    </source>
</evidence>
<dbReference type="Pfam" id="PF09834">
    <property type="entry name" value="DUF2061"/>
    <property type="match status" value="1"/>
</dbReference>
<reference evidence="2 3" key="1">
    <citation type="submission" date="2019-08" db="EMBL/GenBank/DDBJ databases">
        <title>Pelomicrobium methylotrophicum gen. nov., sp. nov. a moderately thermophilic, facultatively anaerobic, lithoautotrophic and methylotrophic bacterium isolated from a terrestrial mud volcano.</title>
        <authorList>
            <person name="Slobodkina G.B."/>
            <person name="Merkel A.Y."/>
            <person name="Slobodkin A.I."/>
        </authorList>
    </citation>
    <scope>NUCLEOTIDE SEQUENCE [LARGE SCALE GENOMIC DNA]</scope>
    <source>
        <strain evidence="2 3">SM250</strain>
    </source>
</reference>
<organism evidence="2 3">
    <name type="scientific">Pelomicrobium methylotrophicum</name>
    <dbReference type="NCBI Taxonomy" id="2602750"/>
    <lineage>
        <taxon>Bacteria</taxon>
        <taxon>Pseudomonadati</taxon>
        <taxon>Pseudomonadota</taxon>
        <taxon>Hydrogenophilia</taxon>
        <taxon>Hydrogenophilia incertae sedis</taxon>
        <taxon>Pelomicrobium</taxon>
    </lineage>
</organism>
<dbReference type="InterPro" id="IPR018638">
    <property type="entry name" value="DUF2061_membrane"/>
</dbReference>
<sequence>MIKTLTFAIVHFSVAFGVGYALTGSVAVGGAIALLEPALNTVAYFFHEKLWERIRARRPTPVRRASRPGLDLFAQLKEGVTMRIDTGLAEKGPRPVARGLAELIADTYPL</sequence>
<keyword evidence="3" id="KW-1185">Reference proteome</keyword>
<accession>A0A5C7EJI1</accession>
<protein>
    <submittedName>
        <fullName evidence="2">DUF2061 domain-containing protein</fullName>
    </submittedName>
</protein>
<dbReference type="AlphaFoldDB" id="A0A5C7EJI1"/>
<dbReference type="InParanoid" id="A0A5C7EJI1"/>
<feature type="domain" description="DUF2061" evidence="1">
    <location>
        <begin position="1"/>
        <end position="52"/>
    </location>
</feature>
<dbReference type="EMBL" id="VPFL01000005">
    <property type="protein sequence ID" value="TXF12622.1"/>
    <property type="molecule type" value="Genomic_DNA"/>
</dbReference>
<name>A0A5C7EJI1_9PROT</name>
<evidence type="ECO:0000313" key="2">
    <source>
        <dbReference type="EMBL" id="TXF12622.1"/>
    </source>
</evidence>
<dbReference type="Proteomes" id="UP000321201">
    <property type="component" value="Unassembled WGS sequence"/>
</dbReference>
<comment type="caution">
    <text evidence="2">The sequence shown here is derived from an EMBL/GenBank/DDBJ whole genome shotgun (WGS) entry which is preliminary data.</text>
</comment>
<proteinExistence type="predicted"/>